<gene>
    <name evidence="1" type="ORF">GDO78_021264</name>
</gene>
<protein>
    <submittedName>
        <fullName evidence="1">Uncharacterized protein</fullName>
    </submittedName>
</protein>
<sequence length="80" mass="8844">MGHRRAADNRKLLESHLHCSVLLIHKAQQRPLQPADTGRYGGPPHEDLQSLWGAHVPPPCRFFGHTISACVQSGNGLRCN</sequence>
<evidence type="ECO:0000313" key="1">
    <source>
        <dbReference type="EMBL" id="KAG9460525.1"/>
    </source>
</evidence>
<name>A0A8J6E2U3_ELECQ</name>
<proteinExistence type="predicted"/>
<dbReference type="EMBL" id="WNTK01061462">
    <property type="protein sequence ID" value="KAG9460525.1"/>
    <property type="molecule type" value="Genomic_DNA"/>
</dbReference>
<dbReference type="Proteomes" id="UP000770717">
    <property type="component" value="Unassembled WGS sequence"/>
</dbReference>
<reference evidence="1" key="1">
    <citation type="thesis" date="2020" institute="ProQuest LLC" country="789 East Eisenhower Parkway, Ann Arbor, MI, USA">
        <title>Comparative Genomics and Chromosome Evolution.</title>
        <authorList>
            <person name="Mudd A.B."/>
        </authorList>
    </citation>
    <scope>NUCLEOTIDE SEQUENCE</scope>
    <source>
        <strain evidence="1">HN-11 Male</strain>
        <tissue evidence="1">Kidney and liver</tissue>
    </source>
</reference>
<comment type="caution">
    <text evidence="1">The sequence shown here is derived from an EMBL/GenBank/DDBJ whole genome shotgun (WGS) entry which is preliminary data.</text>
</comment>
<keyword evidence="2" id="KW-1185">Reference proteome</keyword>
<evidence type="ECO:0000313" key="2">
    <source>
        <dbReference type="Proteomes" id="UP000770717"/>
    </source>
</evidence>
<dbReference type="AlphaFoldDB" id="A0A8J6E2U3"/>
<organism evidence="1 2">
    <name type="scientific">Eleutherodactylus coqui</name>
    <name type="common">Puerto Rican coqui</name>
    <dbReference type="NCBI Taxonomy" id="57060"/>
    <lineage>
        <taxon>Eukaryota</taxon>
        <taxon>Metazoa</taxon>
        <taxon>Chordata</taxon>
        <taxon>Craniata</taxon>
        <taxon>Vertebrata</taxon>
        <taxon>Euteleostomi</taxon>
        <taxon>Amphibia</taxon>
        <taxon>Batrachia</taxon>
        <taxon>Anura</taxon>
        <taxon>Neobatrachia</taxon>
        <taxon>Hyloidea</taxon>
        <taxon>Eleutherodactylidae</taxon>
        <taxon>Eleutherodactylinae</taxon>
        <taxon>Eleutherodactylus</taxon>
        <taxon>Eleutherodactylus</taxon>
    </lineage>
</organism>
<accession>A0A8J6E2U3</accession>